<keyword evidence="2" id="KW-1185">Reference proteome</keyword>
<evidence type="ECO:0000313" key="1">
    <source>
        <dbReference type="EMBL" id="MDR7091625.1"/>
    </source>
</evidence>
<comment type="caution">
    <text evidence="1">The sequence shown here is derived from an EMBL/GenBank/DDBJ whole genome shotgun (WGS) entry which is preliminary data.</text>
</comment>
<dbReference type="Pfam" id="PF20043">
    <property type="entry name" value="DUF6445"/>
    <property type="match status" value="1"/>
</dbReference>
<sequence>MMINESLTMQTLSVGNEKNKVIYFDDFLVEPSRLVEFASGAVFSPYAAAVQRKGYPGVRTPAPADFANQFKNMVGEIIKSEFGIPAETQVTALQNALCLMTVPEMELGALQRIPHFDASNPYFFATLLYLCGEGHGGTGFYRHNSTGYESITPERCDLYLDVSYEELNRKKPERRYFSESDEFFTKVGFIPAQFNRLVIYPGCLLHSANILSSVSINSDPKTGRLTANNFFSFD</sequence>
<accession>A0ABU1V2J2</accession>
<organism evidence="1 2">
    <name type="scientific">Cellvibrio fibrivorans</name>
    <dbReference type="NCBI Taxonomy" id="126350"/>
    <lineage>
        <taxon>Bacteria</taxon>
        <taxon>Pseudomonadati</taxon>
        <taxon>Pseudomonadota</taxon>
        <taxon>Gammaproteobacteria</taxon>
        <taxon>Cellvibrionales</taxon>
        <taxon>Cellvibrionaceae</taxon>
        <taxon>Cellvibrio</taxon>
    </lineage>
</organism>
<proteinExistence type="predicted"/>
<dbReference type="Proteomes" id="UP001253595">
    <property type="component" value="Unassembled WGS sequence"/>
</dbReference>
<gene>
    <name evidence="1" type="ORF">J2X05_003660</name>
</gene>
<dbReference type="EMBL" id="JAVDVX010000007">
    <property type="protein sequence ID" value="MDR7091625.1"/>
    <property type="molecule type" value="Genomic_DNA"/>
</dbReference>
<reference evidence="1 2" key="1">
    <citation type="submission" date="2023-07" db="EMBL/GenBank/DDBJ databases">
        <title>Sorghum-associated microbial communities from plants grown in Nebraska, USA.</title>
        <authorList>
            <person name="Schachtman D."/>
        </authorList>
    </citation>
    <scope>NUCLEOTIDE SEQUENCE [LARGE SCALE GENOMIC DNA]</scope>
    <source>
        <strain evidence="1 2">BE190</strain>
    </source>
</reference>
<dbReference type="RefSeq" id="WP_310075107.1">
    <property type="nucleotide sequence ID" value="NZ_JAVDVX010000007.1"/>
</dbReference>
<protein>
    <recommendedName>
        <fullName evidence="3">Prolyl 4-hydroxylase alpha subunit Fe(2+) 2OG dioxygenase domain-containing protein</fullName>
    </recommendedName>
</protein>
<evidence type="ECO:0008006" key="3">
    <source>
        <dbReference type="Google" id="ProtNLM"/>
    </source>
</evidence>
<name>A0ABU1V2J2_9GAMM</name>
<dbReference type="InterPro" id="IPR045617">
    <property type="entry name" value="DUF6445"/>
</dbReference>
<evidence type="ECO:0000313" key="2">
    <source>
        <dbReference type="Proteomes" id="UP001253595"/>
    </source>
</evidence>